<dbReference type="OrthoDB" id="4161332at2759"/>
<reference evidence="2" key="1">
    <citation type="submission" date="2020-01" db="EMBL/GenBank/DDBJ databases">
        <title>Identification and distribution of gene clusters putatively required for synthesis of sphingolipid metabolism inhibitors in phylogenetically diverse species of the filamentous fungus Fusarium.</title>
        <authorList>
            <person name="Kim H.-S."/>
            <person name="Busman M."/>
            <person name="Brown D.W."/>
            <person name="Divon H."/>
            <person name="Uhlig S."/>
            <person name="Proctor R.H."/>
        </authorList>
    </citation>
    <scope>NUCLEOTIDE SEQUENCE</scope>
    <source>
        <strain evidence="2">NRRL 31653</strain>
    </source>
</reference>
<protein>
    <submittedName>
        <fullName evidence="2">Uncharacterized protein</fullName>
    </submittedName>
</protein>
<proteinExistence type="predicted"/>
<evidence type="ECO:0000256" key="1">
    <source>
        <dbReference type="SAM" id="MobiDB-lite"/>
    </source>
</evidence>
<evidence type="ECO:0000313" key="3">
    <source>
        <dbReference type="Proteomes" id="UP000737391"/>
    </source>
</evidence>
<dbReference type="EMBL" id="LUFC02000332">
    <property type="protein sequence ID" value="KAF4498549.1"/>
    <property type="molecule type" value="Genomic_DNA"/>
</dbReference>
<feature type="region of interest" description="Disordered" evidence="1">
    <location>
        <begin position="101"/>
        <end position="124"/>
    </location>
</feature>
<dbReference type="AlphaFoldDB" id="A0A9P5BBD0"/>
<keyword evidence="3" id="KW-1185">Reference proteome</keyword>
<gene>
    <name evidence="2" type="ORF">FAGAP_5275</name>
</gene>
<accession>A0A9P5BBD0</accession>
<dbReference type="Proteomes" id="UP000737391">
    <property type="component" value="Unassembled WGS sequence"/>
</dbReference>
<name>A0A9P5BBD0_9HYPO</name>
<comment type="caution">
    <text evidence="2">The sequence shown here is derived from an EMBL/GenBank/DDBJ whole genome shotgun (WGS) entry which is preliminary data.</text>
</comment>
<sequence length="172" mass="18926">MYLSERDSAEKIGKLQRDLATPQVFLLTLKRSSPEEREKLLNAAVNEDGAVNLLDSTTEASSRKVTRQPIYRSATTPIVSSDDELNTANFVSVDDAGTTNSFGPSSALHNPARNDKGTPSPRQSTTIEHIKDGLIANAALQRHLEHRLTRHAKIAGEPTELALHLLNLHWAR</sequence>
<evidence type="ECO:0000313" key="2">
    <source>
        <dbReference type="EMBL" id="KAF4498549.1"/>
    </source>
</evidence>
<organism evidence="2 3">
    <name type="scientific">Fusarium agapanthi</name>
    <dbReference type="NCBI Taxonomy" id="1803897"/>
    <lineage>
        <taxon>Eukaryota</taxon>
        <taxon>Fungi</taxon>
        <taxon>Dikarya</taxon>
        <taxon>Ascomycota</taxon>
        <taxon>Pezizomycotina</taxon>
        <taxon>Sordariomycetes</taxon>
        <taxon>Hypocreomycetidae</taxon>
        <taxon>Hypocreales</taxon>
        <taxon>Nectriaceae</taxon>
        <taxon>Fusarium</taxon>
        <taxon>Fusarium fujikuroi species complex</taxon>
    </lineage>
</organism>